<proteinExistence type="predicted"/>
<name>A0A6C0FUH7_9BACL</name>
<evidence type="ECO:0000313" key="1">
    <source>
        <dbReference type="EMBL" id="QHT60808.1"/>
    </source>
</evidence>
<dbReference type="PANTHER" id="PTHR34822:SF1">
    <property type="entry name" value="GRPB FAMILY PROTEIN"/>
    <property type="match status" value="1"/>
</dbReference>
<dbReference type="Pfam" id="PF04229">
    <property type="entry name" value="GrpB"/>
    <property type="match status" value="1"/>
</dbReference>
<dbReference type="PANTHER" id="PTHR34822">
    <property type="entry name" value="GRPB DOMAIN PROTEIN (AFU_ORTHOLOGUE AFUA_1G01530)"/>
    <property type="match status" value="1"/>
</dbReference>
<dbReference type="InterPro" id="IPR007344">
    <property type="entry name" value="GrpB/CoaE"/>
</dbReference>
<dbReference type="SUPFAM" id="SSF81301">
    <property type="entry name" value="Nucleotidyltransferase"/>
    <property type="match status" value="1"/>
</dbReference>
<dbReference type="InterPro" id="IPR043519">
    <property type="entry name" value="NT_sf"/>
</dbReference>
<dbReference type="AlphaFoldDB" id="A0A6C0FUH7"/>
<accession>A0A6C0FUH7</accession>
<sequence>MKEPVVIVPYDASWPAAFAEIGGRLREALGAQALRIDHIGSTSVAGLDAKPVIDIQVSVRSFDDVPAMAEILAGLGYTFRSDNPDRTKRYFRETADMRRTHIHVREQGSFSEQVALLFRDYLRAHAHEAKRYAAVKHSLAKSLRSERERYTEEKDPFIWDALRSASKWSQHVGWKPGESDA</sequence>
<dbReference type="Proteomes" id="UP000476064">
    <property type="component" value="Chromosome"/>
</dbReference>
<dbReference type="Gene3D" id="3.30.460.10">
    <property type="entry name" value="Beta Polymerase, domain 2"/>
    <property type="match status" value="1"/>
</dbReference>
<protein>
    <submittedName>
        <fullName evidence="1">GrpB family protein</fullName>
    </submittedName>
</protein>
<reference evidence="1 2" key="1">
    <citation type="submission" date="2020-01" db="EMBL/GenBank/DDBJ databases">
        <title>Paenibacillus sp. nov., isolated from tomato rhizosphere.</title>
        <authorList>
            <person name="Weon H.-Y."/>
            <person name="Lee S.A."/>
        </authorList>
    </citation>
    <scope>NUCLEOTIDE SEQUENCE [LARGE SCALE GENOMIC DNA]</scope>
    <source>
        <strain evidence="1 2">12200R-189</strain>
    </source>
</reference>
<evidence type="ECO:0000313" key="2">
    <source>
        <dbReference type="Proteomes" id="UP000476064"/>
    </source>
</evidence>
<gene>
    <name evidence="1" type="ORF">GXP70_13190</name>
</gene>
<dbReference type="KEGG" id="plyc:GXP70_13190"/>
<dbReference type="EMBL" id="CP048209">
    <property type="protein sequence ID" value="QHT60808.1"/>
    <property type="molecule type" value="Genomic_DNA"/>
</dbReference>
<organism evidence="1 2">
    <name type="scientific">Paenibacillus lycopersici</name>
    <dbReference type="NCBI Taxonomy" id="2704462"/>
    <lineage>
        <taxon>Bacteria</taxon>
        <taxon>Bacillati</taxon>
        <taxon>Bacillota</taxon>
        <taxon>Bacilli</taxon>
        <taxon>Bacillales</taxon>
        <taxon>Paenibacillaceae</taxon>
        <taxon>Paenibacillus</taxon>
    </lineage>
</organism>
<keyword evidence="2" id="KW-1185">Reference proteome</keyword>
<dbReference type="RefSeq" id="WP_162357248.1">
    <property type="nucleotide sequence ID" value="NZ_CP048209.1"/>
</dbReference>